<dbReference type="PANTHER" id="PTHR45877:SF2">
    <property type="entry name" value="E3 UBIQUITIN-PROTEIN LIGASE SINA-RELATED"/>
    <property type="match status" value="1"/>
</dbReference>
<organism evidence="1 2">
    <name type="scientific">Popillia japonica</name>
    <name type="common">Japanese beetle</name>
    <dbReference type="NCBI Taxonomy" id="7064"/>
    <lineage>
        <taxon>Eukaryota</taxon>
        <taxon>Metazoa</taxon>
        <taxon>Ecdysozoa</taxon>
        <taxon>Arthropoda</taxon>
        <taxon>Hexapoda</taxon>
        <taxon>Insecta</taxon>
        <taxon>Pterygota</taxon>
        <taxon>Neoptera</taxon>
        <taxon>Endopterygota</taxon>
        <taxon>Coleoptera</taxon>
        <taxon>Polyphaga</taxon>
        <taxon>Scarabaeiformia</taxon>
        <taxon>Scarabaeidae</taxon>
        <taxon>Rutelinae</taxon>
        <taxon>Popillia</taxon>
    </lineage>
</organism>
<name>A0AAW1IES0_POPJA</name>
<protein>
    <submittedName>
        <fullName evidence="1">Seven in absentia protein family</fullName>
    </submittedName>
</protein>
<dbReference type="Gene3D" id="3.30.40.10">
    <property type="entry name" value="Zinc/RING finger domain, C3HC4 (zinc finger)"/>
    <property type="match status" value="1"/>
</dbReference>
<dbReference type="AlphaFoldDB" id="A0AAW1IES0"/>
<proteinExistence type="predicted"/>
<comment type="caution">
    <text evidence="1">The sequence shown here is derived from an EMBL/GenBank/DDBJ whole genome shotgun (WGS) entry which is preliminary data.</text>
</comment>
<gene>
    <name evidence="1" type="ORF">QE152_g35801</name>
</gene>
<dbReference type="InterPro" id="IPR004162">
    <property type="entry name" value="SINA-like_animal"/>
</dbReference>
<dbReference type="EMBL" id="JASPKY010000608">
    <property type="protein sequence ID" value="KAK9688075.1"/>
    <property type="molecule type" value="Genomic_DNA"/>
</dbReference>
<reference evidence="1 2" key="1">
    <citation type="journal article" date="2024" name="BMC Genomics">
        <title>De novo assembly and annotation of Popillia japonica's genome with initial clues to its potential as an invasive pest.</title>
        <authorList>
            <person name="Cucini C."/>
            <person name="Boschi S."/>
            <person name="Funari R."/>
            <person name="Cardaioli E."/>
            <person name="Iannotti N."/>
            <person name="Marturano G."/>
            <person name="Paoli F."/>
            <person name="Bruttini M."/>
            <person name="Carapelli A."/>
            <person name="Frati F."/>
            <person name="Nardi F."/>
        </authorList>
    </citation>
    <scope>NUCLEOTIDE SEQUENCE [LARGE SCALE GENOMIC DNA]</scope>
    <source>
        <strain evidence="1">DMR45628</strain>
    </source>
</reference>
<dbReference type="PANTHER" id="PTHR45877">
    <property type="entry name" value="E3 UBIQUITIN-PROTEIN LIGASE SIAH2"/>
    <property type="match status" value="1"/>
</dbReference>
<dbReference type="GO" id="GO:0005737">
    <property type="term" value="C:cytoplasm"/>
    <property type="evidence" value="ECO:0007669"/>
    <property type="project" value="TreeGrafter"/>
</dbReference>
<dbReference type="InterPro" id="IPR008974">
    <property type="entry name" value="TRAF-like"/>
</dbReference>
<accession>A0AAW1IES0</accession>
<sequence length="268" mass="30444">MESPENRLTSCFKCPSCGSHLRPPMMQCKTGHCLCESCFETPGPCQVCSCSKSLSRCFTLEKIFAKLEVSCKNQDKGCGVVDRGVSILKHEAECSYKQFCCQVCKEDCGWVGLVAAMSENKQAVGSYLGNKYVDRVQYFRSNWLIMTYTNFDRCGPPTRNVQCTILNAYSQAFRFILEVDYIGSITKWYVYFVTDKENVQAFTYKIDIKSASASNHLKFSAPVQCINYINDAISYDECIIVHFNSLRQCINHIDLVYTIEILESSKNQ</sequence>
<dbReference type="GO" id="GO:0061630">
    <property type="term" value="F:ubiquitin protein ligase activity"/>
    <property type="evidence" value="ECO:0007669"/>
    <property type="project" value="TreeGrafter"/>
</dbReference>
<dbReference type="Gene3D" id="2.60.210.10">
    <property type="entry name" value="Apoptosis, Tumor Necrosis Factor Receptor Associated Protein 2, Chain A"/>
    <property type="match status" value="1"/>
</dbReference>
<dbReference type="InterPro" id="IPR013083">
    <property type="entry name" value="Znf_RING/FYVE/PHD"/>
</dbReference>
<evidence type="ECO:0000313" key="2">
    <source>
        <dbReference type="Proteomes" id="UP001458880"/>
    </source>
</evidence>
<keyword evidence="2" id="KW-1185">Reference proteome</keyword>
<dbReference type="GO" id="GO:0031624">
    <property type="term" value="F:ubiquitin conjugating enzyme binding"/>
    <property type="evidence" value="ECO:0007669"/>
    <property type="project" value="TreeGrafter"/>
</dbReference>
<dbReference type="GO" id="GO:0043161">
    <property type="term" value="P:proteasome-mediated ubiquitin-dependent protein catabolic process"/>
    <property type="evidence" value="ECO:0007669"/>
    <property type="project" value="TreeGrafter"/>
</dbReference>
<dbReference type="Proteomes" id="UP001458880">
    <property type="component" value="Unassembled WGS sequence"/>
</dbReference>
<dbReference type="SUPFAM" id="SSF49599">
    <property type="entry name" value="TRAF domain-like"/>
    <property type="match status" value="1"/>
</dbReference>
<dbReference type="Pfam" id="PF21361">
    <property type="entry name" value="Sina_ZnF"/>
    <property type="match status" value="1"/>
</dbReference>
<evidence type="ECO:0000313" key="1">
    <source>
        <dbReference type="EMBL" id="KAK9688075.1"/>
    </source>
</evidence>